<comment type="caution">
    <text evidence="7">The sequence shown here is derived from an EMBL/GenBank/DDBJ whole genome shotgun (WGS) entry which is preliminary data.</text>
</comment>
<dbReference type="GO" id="GO:0030170">
    <property type="term" value="F:pyridoxal phosphate binding"/>
    <property type="evidence" value="ECO:0007669"/>
    <property type="project" value="InterPro"/>
</dbReference>
<keyword evidence="4" id="KW-0238">DNA-binding</keyword>
<dbReference type="GeneID" id="62762261"/>
<dbReference type="Pfam" id="PF00392">
    <property type="entry name" value="GntR"/>
    <property type="match status" value="1"/>
</dbReference>
<gene>
    <name evidence="7" type="ORF">DW663_10815</name>
</gene>
<dbReference type="SMART" id="SM00345">
    <property type="entry name" value="HTH_GNTR"/>
    <property type="match status" value="1"/>
</dbReference>
<dbReference type="InterPro" id="IPR051446">
    <property type="entry name" value="HTH_trans_reg/aminotransferase"/>
</dbReference>
<dbReference type="AlphaFoldDB" id="A0A414PPH2"/>
<dbReference type="InterPro" id="IPR036388">
    <property type="entry name" value="WH-like_DNA-bd_sf"/>
</dbReference>
<protein>
    <submittedName>
        <fullName evidence="7">PLP-dependent aminotransferase family protein</fullName>
    </submittedName>
</protein>
<dbReference type="SUPFAM" id="SSF53383">
    <property type="entry name" value="PLP-dependent transferases"/>
    <property type="match status" value="1"/>
</dbReference>
<dbReference type="Gene3D" id="3.90.1150.10">
    <property type="entry name" value="Aspartate Aminotransferase, domain 1"/>
    <property type="match status" value="1"/>
</dbReference>
<dbReference type="PANTHER" id="PTHR46577:SF1">
    <property type="entry name" value="HTH-TYPE TRANSCRIPTIONAL REGULATORY PROTEIN GABR"/>
    <property type="match status" value="1"/>
</dbReference>
<evidence type="ECO:0000256" key="4">
    <source>
        <dbReference type="ARBA" id="ARBA00023125"/>
    </source>
</evidence>
<name>A0A414PPH2_FUSMR</name>
<sequence>MKLNFIIDKTLPQKIYLQLYEAFKNIIENGDILPNEKLPSIRQIAIKYDISHLTVLKAYELLEKNNLIFKINGKGCYVKENNYLSSKNQKPIINNFAIINKSINFASATPSTELYPVKEFQNIINEIFDNYGDKVFNYFDTQGLLELREILVEKLKALNITTNASNIQIVSGSQQALDILKKIMSKKKNTTIVIGSPSYYGAINTFSEVTKMISVPVLEDGFDLIELEKILQNNKIDFIYTMINFECPTGISWSLEKKLKILELANKYKFTIIEDDCMSDFYYFNNPSIPLKALDSNNNVIYINSFSKVIMPGLRIGYMVLPNKLTQEVIAAKFSSDISSSGLMQMAIYLFLKRGYLNLHIEKLRDIFKKRYEFSLSLLKNIKGLELPFLPKGGFYFWIKLPSEINSNVLYNLLKEKKVSILPSSVFFLAEEQSNNFIRLSFTSVTLEEIKDGLQILKDTISDLLEKKDFPSIL</sequence>
<dbReference type="Pfam" id="PF00155">
    <property type="entry name" value="Aminotran_1_2"/>
    <property type="match status" value="1"/>
</dbReference>
<dbReference type="InterPro" id="IPR004839">
    <property type="entry name" value="Aminotransferase_I/II_large"/>
</dbReference>
<dbReference type="CDD" id="cd00609">
    <property type="entry name" value="AAT_like"/>
    <property type="match status" value="1"/>
</dbReference>
<dbReference type="PANTHER" id="PTHR46577">
    <property type="entry name" value="HTH-TYPE TRANSCRIPTIONAL REGULATORY PROTEIN GABR"/>
    <property type="match status" value="1"/>
</dbReference>
<dbReference type="EMBL" id="QRHL01000026">
    <property type="protein sequence ID" value="RHF70428.1"/>
    <property type="molecule type" value="Genomic_DNA"/>
</dbReference>
<reference evidence="7 8" key="1">
    <citation type="submission" date="2018-08" db="EMBL/GenBank/DDBJ databases">
        <title>A genome reference for cultivated species of the human gut microbiota.</title>
        <authorList>
            <person name="Zou Y."/>
            <person name="Xue W."/>
            <person name="Luo G."/>
        </authorList>
    </citation>
    <scope>NUCLEOTIDE SEQUENCE [LARGE SCALE GENOMIC DNA]</scope>
    <source>
        <strain evidence="7 8">AM25-1</strain>
    </source>
</reference>
<keyword evidence="7" id="KW-0032">Aminotransferase</keyword>
<keyword evidence="2" id="KW-0663">Pyridoxal phosphate</keyword>
<dbReference type="Gene3D" id="3.40.640.10">
    <property type="entry name" value="Type I PLP-dependent aspartate aminotransferase-like (Major domain)"/>
    <property type="match status" value="1"/>
</dbReference>
<dbReference type="InterPro" id="IPR000524">
    <property type="entry name" value="Tscrpt_reg_HTH_GntR"/>
</dbReference>
<dbReference type="InterPro" id="IPR036390">
    <property type="entry name" value="WH_DNA-bd_sf"/>
</dbReference>
<accession>A0A414PPH2</accession>
<evidence type="ECO:0000313" key="8">
    <source>
        <dbReference type="Proteomes" id="UP000284676"/>
    </source>
</evidence>
<evidence type="ECO:0000259" key="6">
    <source>
        <dbReference type="PROSITE" id="PS50949"/>
    </source>
</evidence>
<proteinExistence type="inferred from homology"/>
<evidence type="ECO:0000256" key="2">
    <source>
        <dbReference type="ARBA" id="ARBA00022898"/>
    </source>
</evidence>
<keyword evidence="7" id="KW-0808">Transferase</keyword>
<dbReference type="InterPro" id="IPR015424">
    <property type="entry name" value="PyrdxlP-dep_Trfase"/>
</dbReference>
<dbReference type="GO" id="GO:0003677">
    <property type="term" value="F:DNA binding"/>
    <property type="evidence" value="ECO:0007669"/>
    <property type="project" value="UniProtKB-KW"/>
</dbReference>
<dbReference type="SUPFAM" id="SSF46785">
    <property type="entry name" value="Winged helix' DNA-binding domain"/>
    <property type="match status" value="1"/>
</dbReference>
<evidence type="ECO:0000313" key="7">
    <source>
        <dbReference type="EMBL" id="RHF70428.1"/>
    </source>
</evidence>
<feature type="domain" description="HTH gntR-type" evidence="6">
    <location>
        <begin position="13"/>
        <end position="81"/>
    </location>
</feature>
<comment type="similarity">
    <text evidence="1">In the C-terminal section; belongs to the class-I pyridoxal-phosphate-dependent aminotransferase family.</text>
</comment>
<organism evidence="7 8">
    <name type="scientific">Fusobacterium mortiferum</name>
    <dbReference type="NCBI Taxonomy" id="850"/>
    <lineage>
        <taxon>Bacteria</taxon>
        <taxon>Fusobacteriati</taxon>
        <taxon>Fusobacteriota</taxon>
        <taxon>Fusobacteriia</taxon>
        <taxon>Fusobacteriales</taxon>
        <taxon>Fusobacteriaceae</taxon>
        <taxon>Fusobacterium</taxon>
    </lineage>
</organism>
<dbReference type="GO" id="GO:0008483">
    <property type="term" value="F:transaminase activity"/>
    <property type="evidence" value="ECO:0007669"/>
    <property type="project" value="UniProtKB-KW"/>
</dbReference>
<dbReference type="GO" id="GO:0003700">
    <property type="term" value="F:DNA-binding transcription factor activity"/>
    <property type="evidence" value="ECO:0007669"/>
    <property type="project" value="InterPro"/>
</dbReference>
<evidence type="ECO:0000256" key="1">
    <source>
        <dbReference type="ARBA" id="ARBA00005384"/>
    </source>
</evidence>
<evidence type="ECO:0000256" key="5">
    <source>
        <dbReference type="ARBA" id="ARBA00023163"/>
    </source>
</evidence>
<dbReference type="Gene3D" id="1.10.10.10">
    <property type="entry name" value="Winged helix-like DNA-binding domain superfamily/Winged helix DNA-binding domain"/>
    <property type="match status" value="1"/>
</dbReference>
<dbReference type="RefSeq" id="WP_005885947.1">
    <property type="nucleotide sequence ID" value="NZ_CABMMQ010000005.1"/>
</dbReference>
<keyword evidence="5" id="KW-0804">Transcription</keyword>
<dbReference type="CDD" id="cd07377">
    <property type="entry name" value="WHTH_GntR"/>
    <property type="match status" value="1"/>
</dbReference>
<dbReference type="InterPro" id="IPR015421">
    <property type="entry name" value="PyrdxlP-dep_Trfase_major"/>
</dbReference>
<dbReference type="InterPro" id="IPR015422">
    <property type="entry name" value="PyrdxlP-dep_Trfase_small"/>
</dbReference>
<evidence type="ECO:0000256" key="3">
    <source>
        <dbReference type="ARBA" id="ARBA00023015"/>
    </source>
</evidence>
<keyword evidence="3" id="KW-0805">Transcription regulation</keyword>
<dbReference type="Proteomes" id="UP000284676">
    <property type="component" value="Unassembled WGS sequence"/>
</dbReference>
<dbReference type="PROSITE" id="PS50949">
    <property type="entry name" value="HTH_GNTR"/>
    <property type="match status" value="1"/>
</dbReference>